<protein>
    <submittedName>
        <fullName evidence="1">Uncharacterized protein</fullName>
    </submittedName>
</protein>
<accession>A0ABW1GCR4</accession>
<comment type="caution">
    <text evidence="1">The sequence shown here is derived from an EMBL/GenBank/DDBJ whole genome shotgun (WGS) entry which is preliminary data.</text>
</comment>
<proteinExistence type="predicted"/>
<dbReference type="EMBL" id="JBHSQJ010000162">
    <property type="protein sequence ID" value="MFC5911402.1"/>
    <property type="molecule type" value="Genomic_DNA"/>
</dbReference>
<evidence type="ECO:0000313" key="2">
    <source>
        <dbReference type="Proteomes" id="UP001596174"/>
    </source>
</evidence>
<name>A0ABW1GCR4_9ACTN</name>
<reference evidence="2" key="1">
    <citation type="journal article" date="2019" name="Int. J. Syst. Evol. Microbiol.">
        <title>The Global Catalogue of Microorganisms (GCM) 10K type strain sequencing project: providing services to taxonomists for standard genome sequencing and annotation.</title>
        <authorList>
            <consortium name="The Broad Institute Genomics Platform"/>
            <consortium name="The Broad Institute Genome Sequencing Center for Infectious Disease"/>
            <person name="Wu L."/>
            <person name="Ma J."/>
        </authorList>
    </citation>
    <scope>NUCLEOTIDE SEQUENCE [LARGE SCALE GENOMIC DNA]</scope>
    <source>
        <strain evidence="2">JCM 4816</strain>
    </source>
</reference>
<dbReference type="RefSeq" id="WP_380590299.1">
    <property type="nucleotide sequence ID" value="NZ_JBHSQJ010000162.1"/>
</dbReference>
<evidence type="ECO:0000313" key="1">
    <source>
        <dbReference type="EMBL" id="MFC5911402.1"/>
    </source>
</evidence>
<organism evidence="1 2">
    <name type="scientific">Streptacidiphilus monticola</name>
    <dbReference type="NCBI Taxonomy" id="2161674"/>
    <lineage>
        <taxon>Bacteria</taxon>
        <taxon>Bacillati</taxon>
        <taxon>Actinomycetota</taxon>
        <taxon>Actinomycetes</taxon>
        <taxon>Kitasatosporales</taxon>
        <taxon>Streptomycetaceae</taxon>
        <taxon>Streptacidiphilus</taxon>
    </lineage>
</organism>
<gene>
    <name evidence="1" type="ORF">ACFP3V_29885</name>
</gene>
<dbReference type="Proteomes" id="UP001596174">
    <property type="component" value="Unassembled WGS sequence"/>
</dbReference>
<sequence>MLTPAEYIRANYKQAAQSSEVGIQRVRGLQFAARQDWYDDATGYYVDTFIIHYATATGAESDYLSMVKYDTKSYGAQGSYTVPGMAQSKVFVRAKLDSFGNSASLGLALVGNDVLRLYMLNPASPDHTTMASLLRSRCHTEGDR</sequence>
<keyword evidence="2" id="KW-1185">Reference proteome</keyword>